<gene>
    <name evidence="1" type="ORF">WN48_10329</name>
</gene>
<dbReference type="EMBL" id="KQ760869">
    <property type="protein sequence ID" value="OAD58784.1"/>
    <property type="molecule type" value="Genomic_DNA"/>
</dbReference>
<name>A0A310SRN3_9HYME</name>
<keyword evidence="2" id="KW-1185">Reference proteome</keyword>
<evidence type="ECO:0000313" key="1">
    <source>
        <dbReference type="EMBL" id="OAD58784.1"/>
    </source>
</evidence>
<accession>A0A310SRN3</accession>
<dbReference type="Proteomes" id="UP000250275">
    <property type="component" value="Unassembled WGS sequence"/>
</dbReference>
<sequence length="102" mass="11269">MNRGRVGDFQRRLYAPDRVAPTLGTRRGNMAGSGGAQNESLTLGSVAVRTPGPVGAFRGFVPSFERIFKIPVHVSLRGIDVTQESERERGRKRVSLTYCVRH</sequence>
<proteinExistence type="predicted"/>
<organism evidence="1 2">
    <name type="scientific">Eufriesea mexicana</name>
    <dbReference type="NCBI Taxonomy" id="516756"/>
    <lineage>
        <taxon>Eukaryota</taxon>
        <taxon>Metazoa</taxon>
        <taxon>Ecdysozoa</taxon>
        <taxon>Arthropoda</taxon>
        <taxon>Hexapoda</taxon>
        <taxon>Insecta</taxon>
        <taxon>Pterygota</taxon>
        <taxon>Neoptera</taxon>
        <taxon>Endopterygota</taxon>
        <taxon>Hymenoptera</taxon>
        <taxon>Apocrita</taxon>
        <taxon>Aculeata</taxon>
        <taxon>Apoidea</taxon>
        <taxon>Anthophila</taxon>
        <taxon>Apidae</taxon>
        <taxon>Eufriesea</taxon>
    </lineage>
</organism>
<evidence type="ECO:0000313" key="2">
    <source>
        <dbReference type="Proteomes" id="UP000250275"/>
    </source>
</evidence>
<protein>
    <submittedName>
        <fullName evidence="1">Uncharacterized protein</fullName>
    </submittedName>
</protein>
<dbReference type="AlphaFoldDB" id="A0A310SRN3"/>
<reference evidence="1 2" key="1">
    <citation type="submission" date="2015-07" db="EMBL/GenBank/DDBJ databases">
        <title>The genome of Eufriesea mexicana.</title>
        <authorList>
            <person name="Pan H."/>
            <person name="Kapheim K."/>
        </authorList>
    </citation>
    <scope>NUCLEOTIDE SEQUENCE [LARGE SCALE GENOMIC DNA]</scope>
    <source>
        <strain evidence="1">0111107269</strain>
        <tissue evidence="1">Whole body</tissue>
    </source>
</reference>